<evidence type="ECO:0000256" key="2">
    <source>
        <dbReference type="SAM" id="SignalP"/>
    </source>
</evidence>
<accession>A0ABS7EE32</accession>
<name>A0ABS7EE32_9GAMM</name>
<feature type="domain" description="Ice-binding protein C-terminal" evidence="3">
    <location>
        <begin position="136"/>
        <end position="160"/>
    </location>
</feature>
<dbReference type="NCBIfam" id="TIGR02595">
    <property type="entry name" value="PEP_CTERM"/>
    <property type="match status" value="1"/>
</dbReference>
<dbReference type="NCBIfam" id="NF038126">
    <property type="entry name" value="PEP_CTERM_FxDxF"/>
    <property type="match status" value="1"/>
</dbReference>
<dbReference type="Pfam" id="PF07589">
    <property type="entry name" value="PEP-CTERM"/>
    <property type="match status" value="1"/>
</dbReference>
<dbReference type="EMBL" id="JAHZSS010000005">
    <property type="protein sequence ID" value="MBW8190587.1"/>
    <property type="molecule type" value="Genomic_DNA"/>
</dbReference>
<proteinExistence type="predicted"/>
<dbReference type="Proteomes" id="UP001166251">
    <property type="component" value="Unassembled WGS sequence"/>
</dbReference>
<protein>
    <submittedName>
        <fullName evidence="4">FxDxF family PEP-CTERM protein</fullName>
    </submittedName>
</protein>
<evidence type="ECO:0000313" key="4">
    <source>
        <dbReference type="EMBL" id="MBW8190587.1"/>
    </source>
</evidence>
<evidence type="ECO:0000313" key="5">
    <source>
        <dbReference type="Proteomes" id="UP001166251"/>
    </source>
</evidence>
<keyword evidence="1" id="KW-0812">Transmembrane</keyword>
<feature type="signal peptide" evidence="2">
    <location>
        <begin position="1"/>
        <end position="25"/>
    </location>
</feature>
<keyword evidence="5" id="KW-1185">Reference proteome</keyword>
<comment type="caution">
    <text evidence="4">The sequence shown here is derived from an EMBL/GenBank/DDBJ whole genome shotgun (WGS) entry which is preliminary data.</text>
</comment>
<keyword evidence="1" id="KW-1133">Transmembrane helix</keyword>
<evidence type="ECO:0000256" key="1">
    <source>
        <dbReference type="SAM" id="Phobius"/>
    </source>
</evidence>
<gene>
    <name evidence="4" type="ORF">K0504_06015</name>
</gene>
<feature type="transmembrane region" description="Helical" evidence="1">
    <location>
        <begin position="140"/>
        <end position="157"/>
    </location>
</feature>
<keyword evidence="2" id="KW-0732">Signal</keyword>
<evidence type="ECO:0000259" key="3">
    <source>
        <dbReference type="Pfam" id="PF07589"/>
    </source>
</evidence>
<keyword evidence="1" id="KW-0472">Membrane</keyword>
<organism evidence="4 5">
    <name type="scientific">Neiella holothuriorum</name>
    <dbReference type="NCBI Taxonomy" id="2870530"/>
    <lineage>
        <taxon>Bacteria</taxon>
        <taxon>Pseudomonadati</taxon>
        <taxon>Pseudomonadota</taxon>
        <taxon>Gammaproteobacteria</taxon>
        <taxon>Alteromonadales</taxon>
        <taxon>Echinimonadaceae</taxon>
        <taxon>Neiella</taxon>
    </lineage>
</organism>
<dbReference type="InterPro" id="IPR013424">
    <property type="entry name" value="Ice-binding_C"/>
</dbReference>
<sequence>MSIRGFISTLVLICSIAAIPTKAIALTTFDGGQHGELEVGFEIIDTPSVFSGVFEFTLSEVSYLSFTAISGAFMPVSLSLSSLDSATTYAGALLAPGSQVYASDIMLNSGSYKYVVSSESSANVGSVFGFASSVTPVPEPSVYAMLFAGLGVVGFAARRRQRNKQ</sequence>
<dbReference type="RefSeq" id="WP_220103276.1">
    <property type="nucleotide sequence ID" value="NZ_JAHZSS010000005.1"/>
</dbReference>
<feature type="chain" id="PRO_5047527657" evidence="2">
    <location>
        <begin position="26"/>
        <end position="165"/>
    </location>
</feature>
<reference evidence="4" key="1">
    <citation type="submission" date="2021-07" db="EMBL/GenBank/DDBJ databases">
        <title>Neiella marina sp. nov., isolated from the intestinal content of sea cucumber Apostichopus japonicus.</title>
        <authorList>
            <person name="Bai X."/>
        </authorList>
    </citation>
    <scope>NUCLEOTIDE SEQUENCE</scope>
    <source>
        <strain evidence="4">126</strain>
    </source>
</reference>